<accession>A0A6D2IHA0</accession>
<dbReference type="InterPro" id="IPR046341">
    <property type="entry name" value="SET_dom_sf"/>
</dbReference>
<dbReference type="SUPFAM" id="SSF82199">
    <property type="entry name" value="SET domain"/>
    <property type="match status" value="1"/>
</dbReference>
<dbReference type="EMBL" id="CACVBM020000888">
    <property type="protein sequence ID" value="CAA7024418.1"/>
    <property type="molecule type" value="Genomic_DNA"/>
</dbReference>
<dbReference type="Gene3D" id="2.170.270.10">
    <property type="entry name" value="SET domain"/>
    <property type="match status" value="1"/>
</dbReference>
<gene>
    <name evidence="1" type="ORF">MERR_LOCUS11653</name>
</gene>
<organism evidence="1 2">
    <name type="scientific">Microthlaspi erraticum</name>
    <dbReference type="NCBI Taxonomy" id="1685480"/>
    <lineage>
        <taxon>Eukaryota</taxon>
        <taxon>Viridiplantae</taxon>
        <taxon>Streptophyta</taxon>
        <taxon>Embryophyta</taxon>
        <taxon>Tracheophyta</taxon>
        <taxon>Spermatophyta</taxon>
        <taxon>Magnoliopsida</taxon>
        <taxon>eudicotyledons</taxon>
        <taxon>Gunneridae</taxon>
        <taxon>Pentapetalae</taxon>
        <taxon>rosids</taxon>
        <taxon>malvids</taxon>
        <taxon>Brassicales</taxon>
        <taxon>Brassicaceae</taxon>
        <taxon>Coluteocarpeae</taxon>
        <taxon>Microthlaspi</taxon>
    </lineage>
</organism>
<evidence type="ECO:0000313" key="2">
    <source>
        <dbReference type="Proteomes" id="UP000467841"/>
    </source>
</evidence>
<dbReference type="CDD" id="cd20071">
    <property type="entry name" value="SET_SMYD"/>
    <property type="match status" value="1"/>
</dbReference>
<name>A0A6D2IHA0_9BRAS</name>
<sequence length="570" mass="62816">MEIMAVDDIGIGVDLFPPLSPLTFSLYDSFLTSHCSSCFSLLSPTSPASLYCSAACSLPDPPTVSQIPPDNSPILSSDIRAALRLLNSISFSAVVDTASLPHRLGGLLTNHHRIMADPSFSIAIQRAACYIAAVSKSDRENTELEEAAICCVLTNAVEVQDSTGLALGIALYDSRFSWINHSCSPTACYRFVISPPNSITTTSYHHHSPKIIPRIINTEKEQISLCSITSLLEGKTVGYGPKVITRSIKKIQSGEEITISYIDLLQPTGLRQSDLWSKYRFMCNCRRCAASPLAYVDSVLEGVLALEPEKTTVGHHHGATSKDDAVRKITDGIEEAIDGFLSDDINPETCCEKIENVLHHGIQIKADSEPPHHLRLHPSHHVALNAYITLATAYRIRSTDSETDTRKAFDMSRISAAYSLFLAGLSHHLVSAEPSLAISAASFWKSAGESLLDLARKFLTEEYDVECSECLMLVVETYNSQRDVKENLMQIVRCVTDISQVAWSFLTRGCSYLQKFESPGDYSFTVTSCEREESSEDQRGRNVLLLSFHCLLYADLLTCLCYGRKSHLLI</sequence>
<comment type="caution">
    <text evidence="1">The sequence shown here is derived from an EMBL/GenBank/DDBJ whole genome shotgun (WGS) entry which is preliminary data.</text>
</comment>
<dbReference type="OrthoDB" id="5945798at2759"/>
<keyword evidence="2" id="KW-1185">Reference proteome</keyword>
<evidence type="ECO:0000313" key="1">
    <source>
        <dbReference type="EMBL" id="CAA7024418.1"/>
    </source>
</evidence>
<dbReference type="PANTHER" id="PTHR47780">
    <property type="entry name" value="PROTEIN SET DOMAIN GROUP 41"/>
    <property type="match status" value="1"/>
</dbReference>
<dbReference type="InterPro" id="IPR011990">
    <property type="entry name" value="TPR-like_helical_dom_sf"/>
</dbReference>
<proteinExistence type="predicted"/>
<reference evidence="1" key="1">
    <citation type="submission" date="2020-01" db="EMBL/GenBank/DDBJ databases">
        <authorList>
            <person name="Mishra B."/>
        </authorList>
    </citation>
    <scope>NUCLEOTIDE SEQUENCE [LARGE SCALE GENOMIC DNA]</scope>
</reference>
<dbReference type="PANTHER" id="PTHR47780:SF1">
    <property type="entry name" value="PROTEIN SET DOMAIN GROUP 41"/>
    <property type="match status" value="1"/>
</dbReference>
<protein>
    <submittedName>
        <fullName evidence="1">Uncharacterized protein</fullName>
    </submittedName>
</protein>
<dbReference type="AlphaFoldDB" id="A0A6D2IHA0"/>
<dbReference type="Proteomes" id="UP000467841">
    <property type="component" value="Unassembled WGS sequence"/>
</dbReference>
<dbReference type="Gene3D" id="1.25.40.10">
    <property type="entry name" value="Tetratricopeptide repeat domain"/>
    <property type="match status" value="1"/>
</dbReference>